<keyword evidence="1" id="KW-0732">Signal</keyword>
<reference evidence="2" key="1">
    <citation type="journal article" date="2020" name="Stud. Mycol.">
        <title>101 Dothideomycetes genomes: a test case for predicting lifestyles and emergence of pathogens.</title>
        <authorList>
            <person name="Haridas S."/>
            <person name="Albert R."/>
            <person name="Binder M."/>
            <person name="Bloem J."/>
            <person name="Labutti K."/>
            <person name="Salamov A."/>
            <person name="Andreopoulos B."/>
            <person name="Baker S."/>
            <person name="Barry K."/>
            <person name="Bills G."/>
            <person name="Bluhm B."/>
            <person name="Cannon C."/>
            <person name="Castanera R."/>
            <person name="Culley D."/>
            <person name="Daum C."/>
            <person name="Ezra D."/>
            <person name="Gonzalez J."/>
            <person name="Henrissat B."/>
            <person name="Kuo A."/>
            <person name="Liang C."/>
            <person name="Lipzen A."/>
            <person name="Lutzoni F."/>
            <person name="Magnuson J."/>
            <person name="Mondo S."/>
            <person name="Nolan M."/>
            <person name="Ohm R."/>
            <person name="Pangilinan J."/>
            <person name="Park H.-J."/>
            <person name="Ramirez L."/>
            <person name="Alfaro M."/>
            <person name="Sun H."/>
            <person name="Tritt A."/>
            <person name="Yoshinaga Y."/>
            <person name="Zwiers L.-H."/>
            <person name="Turgeon B."/>
            <person name="Goodwin S."/>
            <person name="Spatafora J."/>
            <person name="Crous P."/>
            <person name="Grigoriev I."/>
        </authorList>
    </citation>
    <scope>NUCLEOTIDE SEQUENCE</scope>
    <source>
        <strain evidence="2">CBS 627.86</strain>
    </source>
</reference>
<dbReference type="Proteomes" id="UP000799770">
    <property type="component" value="Unassembled WGS sequence"/>
</dbReference>
<evidence type="ECO:0000313" key="2">
    <source>
        <dbReference type="EMBL" id="KAF2107551.1"/>
    </source>
</evidence>
<dbReference type="AlphaFoldDB" id="A0A6A5YMU9"/>
<evidence type="ECO:0008006" key="4">
    <source>
        <dbReference type="Google" id="ProtNLM"/>
    </source>
</evidence>
<dbReference type="EMBL" id="ML977353">
    <property type="protein sequence ID" value="KAF2107551.1"/>
    <property type="molecule type" value="Genomic_DNA"/>
</dbReference>
<proteinExistence type="predicted"/>
<feature type="chain" id="PRO_5025435719" description="Secreted protein" evidence="1">
    <location>
        <begin position="16"/>
        <end position="88"/>
    </location>
</feature>
<feature type="signal peptide" evidence="1">
    <location>
        <begin position="1"/>
        <end position="15"/>
    </location>
</feature>
<evidence type="ECO:0000256" key="1">
    <source>
        <dbReference type="SAM" id="SignalP"/>
    </source>
</evidence>
<name>A0A6A5YMU9_9PLEO</name>
<gene>
    <name evidence="2" type="ORF">BDV96DRAFT_296337</name>
</gene>
<organism evidence="2 3">
    <name type="scientific">Lophiotrema nucula</name>
    <dbReference type="NCBI Taxonomy" id="690887"/>
    <lineage>
        <taxon>Eukaryota</taxon>
        <taxon>Fungi</taxon>
        <taxon>Dikarya</taxon>
        <taxon>Ascomycota</taxon>
        <taxon>Pezizomycotina</taxon>
        <taxon>Dothideomycetes</taxon>
        <taxon>Pleosporomycetidae</taxon>
        <taxon>Pleosporales</taxon>
        <taxon>Lophiotremataceae</taxon>
        <taxon>Lophiotrema</taxon>
    </lineage>
</organism>
<evidence type="ECO:0000313" key="3">
    <source>
        <dbReference type="Proteomes" id="UP000799770"/>
    </source>
</evidence>
<sequence>MLITLVNAVTRRVVALGLQGLVVPFACVSDPGVVTHKRRDNSPLRDHQVLPHPKDKMRFEEGWKFIRLEGGGHPSQGIVSGEMDRGQS</sequence>
<keyword evidence="3" id="KW-1185">Reference proteome</keyword>
<protein>
    <recommendedName>
        <fullName evidence="4">Secreted protein</fullName>
    </recommendedName>
</protein>
<accession>A0A6A5YMU9</accession>